<dbReference type="EMBL" id="CAFZ01000309">
    <property type="protein sequence ID" value="CCA74401.1"/>
    <property type="molecule type" value="Genomic_DNA"/>
</dbReference>
<evidence type="ECO:0000313" key="1">
    <source>
        <dbReference type="EMBL" id="CCA74401.1"/>
    </source>
</evidence>
<evidence type="ECO:0000313" key="2">
    <source>
        <dbReference type="Proteomes" id="UP000007148"/>
    </source>
</evidence>
<organism evidence="1 2">
    <name type="scientific">Serendipita indica (strain DSM 11827)</name>
    <name type="common">Root endophyte fungus</name>
    <name type="synonym">Piriformospora indica</name>
    <dbReference type="NCBI Taxonomy" id="1109443"/>
    <lineage>
        <taxon>Eukaryota</taxon>
        <taxon>Fungi</taxon>
        <taxon>Dikarya</taxon>
        <taxon>Basidiomycota</taxon>
        <taxon>Agaricomycotina</taxon>
        <taxon>Agaricomycetes</taxon>
        <taxon>Sebacinales</taxon>
        <taxon>Serendipitaceae</taxon>
        <taxon>Serendipita</taxon>
    </lineage>
</organism>
<reference evidence="1 2" key="1">
    <citation type="journal article" date="2011" name="PLoS Pathog.">
        <title>Endophytic Life Strategies Decoded by Genome and Transcriptome Analyses of the Mutualistic Root Symbiont Piriformospora indica.</title>
        <authorList>
            <person name="Zuccaro A."/>
            <person name="Lahrmann U."/>
            <person name="Guldener U."/>
            <person name="Langen G."/>
            <person name="Pfiffi S."/>
            <person name="Biedenkopf D."/>
            <person name="Wong P."/>
            <person name="Samans B."/>
            <person name="Grimm C."/>
            <person name="Basiewicz M."/>
            <person name="Murat C."/>
            <person name="Martin F."/>
            <person name="Kogel K.H."/>
        </authorList>
    </citation>
    <scope>NUCLEOTIDE SEQUENCE [LARGE SCALE GENOMIC DNA]</scope>
    <source>
        <strain evidence="1 2">DSM 11827</strain>
    </source>
</reference>
<keyword evidence="2" id="KW-1185">Reference proteome</keyword>
<dbReference type="AlphaFoldDB" id="G4TSV8"/>
<dbReference type="Proteomes" id="UP000007148">
    <property type="component" value="Unassembled WGS sequence"/>
</dbReference>
<gene>
    <name evidence="1" type="ORF">PIIN_08353</name>
</gene>
<protein>
    <submittedName>
        <fullName evidence="1">Uncharacterized protein</fullName>
    </submittedName>
</protein>
<dbReference type="HOGENOM" id="CLU_3299612_0_0_1"/>
<dbReference type="InParanoid" id="G4TSV8"/>
<name>G4TSV8_SERID</name>
<sequence>MAHHLDPGIDLATTCSQGYRRTELADEVAPLGTAEARGFS</sequence>
<comment type="caution">
    <text evidence="1">The sequence shown here is derived from an EMBL/GenBank/DDBJ whole genome shotgun (WGS) entry which is preliminary data.</text>
</comment>
<accession>G4TSV8</accession>
<proteinExistence type="predicted"/>